<dbReference type="EMBL" id="NWUJ01000002">
    <property type="protein sequence ID" value="PFH37460.1"/>
    <property type="molecule type" value="Genomic_DNA"/>
</dbReference>
<keyword evidence="1" id="KW-0812">Transmembrane</keyword>
<feature type="transmembrane region" description="Helical" evidence="1">
    <location>
        <begin position="202"/>
        <end position="227"/>
    </location>
</feature>
<dbReference type="Proteomes" id="UP000224006">
    <property type="component" value="Chromosome II"/>
</dbReference>
<comment type="caution">
    <text evidence="2">The sequence shown here is derived from an EMBL/GenBank/DDBJ whole genome shotgun (WGS) entry which is preliminary data.</text>
</comment>
<name>A0A2A9MNX9_BESBE</name>
<protein>
    <recommendedName>
        <fullName evidence="4">Transmembrane protein</fullName>
    </recommendedName>
</protein>
<dbReference type="RefSeq" id="XP_029221469.1">
    <property type="nucleotide sequence ID" value="XM_029362504.1"/>
</dbReference>
<keyword evidence="1" id="KW-1133">Transmembrane helix</keyword>
<accession>A0A2A9MNX9</accession>
<dbReference type="AlphaFoldDB" id="A0A2A9MNX9"/>
<feature type="transmembrane region" description="Helical" evidence="1">
    <location>
        <begin position="35"/>
        <end position="55"/>
    </location>
</feature>
<dbReference type="KEGG" id="bbes:BESB_039180"/>
<evidence type="ECO:0000313" key="2">
    <source>
        <dbReference type="EMBL" id="PFH37460.1"/>
    </source>
</evidence>
<feature type="transmembrane region" description="Helical" evidence="1">
    <location>
        <begin position="6"/>
        <end position="23"/>
    </location>
</feature>
<feature type="transmembrane region" description="Helical" evidence="1">
    <location>
        <begin position="173"/>
        <end position="195"/>
    </location>
</feature>
<proteinExistence type="predicted"/>
<gene>
    <name evidence="2" type="ORF">BESB_039180</name>
</gene>
<keyword evidence="1" id="KW-0472">Membrane</keyword>
<dbReference type="VEuPathDB" id="ToxoDB:BESB_039180"/>
<dbReference type="GeneID" id="40308899"/>
<feature type="transmembrane region" description="Helical" evidence="1">
    <location>
        <begin position="75"/>
        <end position="93"/>
    </location>
</feature>
<feature type="transmembrane region" description="Helical" evidence="1">
    <location>
        <begin position="142"/>
        <end position="161"/>
    </location>
</feature>
<organism evidence="2 3">
    <name type="scientific">Besnoitia besnoiti</name>
    <name type="common">Apicomplexan protozoan</name>
    <dbReference type="NCBI Taxonomy" id="94643"/>
    <lineage>
        <taxon>Eukaryota</taxon>
        <taxon>Sar</taxon>
        <taxon>Alveolata</taxon>
        <taxon>Apicomplexa</taxon>
        <taxon>Conoidasida</taxon>
        <taxon>Coccidia</taxon>
        <taxon>Eucoccidiorida</taxon>
        <taxon>Eimeriorina</taxon>
        <taxon>Sarcocystidae</taxon>
        <taxon>Besnoitia</taxon>
    </lineage>
</organism>
<keyword evidence="3" id="KW-1185">Reference proteome</keyword>
<reference evidence="2 3" key="1">
    <citation type="submission" date="2017-09" db="EMBL/GenBank/DDBJ databases">
        <title>Genome sequencing of Besnoitia besnoiti strain Bb-Ger1.</title>
        <authorList>
            <person name="Schares G."/>
            <person name="Venepally P."/>
            <person name="Lorenzi H.A."/>
        </authorList>
    </citation>
    <scope>NUCLEOTIDE SEQUENCE [LARGE SCALE GENOMIC DNA]</scope>
    <source>
        <strain evidence="2 3">Bb-Ger1</strain>
    </source>
</reference>
<feature type="transmembrane region" description="Helical" evidence="1">
    <location>
        <begin position="247"/>
        <end position="269"/>
    </location>
</feature>
<dbReference type="OrthoDB" id="329187at2759"/>
<evidence type="ECO:0000313" key="3">
    <source>
        <dbReference type="Proteomes" id="UP000224006"/>
    </source>
</evidence>
<sequence>MSLSFAGASVLNLTVVFLIALALGARSPKLCRVSAAVVVAQGLYSAFFLVGMWSIFDGPTRQDAQRHNAGMNPDLWFAALFAWPAAVILASLANTQSAGSTGFEGPQRITVPAPEKSREGTCSAGWSRVGTWTVGVSLGQGVLLWSGVCFVMAAVNLRSFWDLHMIRFYSSRQLSWVFMLEGLVLCFLAAAAFVGTVLSSTFALLISLFCSITVGPLALVVVVWWNVLLSRGKIGVEDFITNQFSVMEQYVCIICFWFACRALCGLIAAKAKGRSGFESPADELPEIAPLISAEGTA</sequence>
<evidence type="ECO:0000256" key="1">
    <source>
        <dbReference type="SAM" id="Phobius"/>
    </source>
</evidence>
<evidence type="ECO:0008006" key="4">
    <source>
        <dbReference type="Google" id="ProtNLM"/>
    </source>
</evidence>